<dbReference type="PANTHER" id="PTHR43820">
    <property type="entry name" value="HIGH-AFFINITY BRANCHED-CHAIN AMINO ACID TRANSPORT ATP-BINDING PROTEIN LIVF"/>
    <property type="match status" value="1"/>
</dbReference>
<dbReference type="InterPro" id="IPR003593">
    <property type="entry name" value="AAA+_ATPase"/>
</dbReference>
<dbReference type="PANTHER" id="PTHR43820:SF4">
    <property type="entry name" value="HIGH-AFFINITY BRANCHED-CHAIN AMINO ACID TRANSPORT ATP-BINDING PROTEIN LIVF"/>
    <property type="match status" value="1"/>
</dbReference>
<evidence type="ECO:0000313" key="8">
    <source>
        <dbReference type="Proteomes" id="UP000427906"/>
    </source>
</evidence>
<dbReference type="SMART" id="SM00382">
    <property type="entry name" value="AAA"/>
    <property type="match status" value="1"/>
</dbReference>
<evidence type="ECO:0000313" key="7">
    <source>
        <dbReference type="EMBL" id="BBO71829.1"/>
    </source>
</evidence>
<keyword evidence="8" id="KW-1185">Reference proteome</keyword>
<dbReference type="KEGG" id="dalk:DSCA_57590"/>
<dbReference type="GO" id="GO:0015807">
    <property type="term" value="P:L-amino acid transport"/>
    <property type="evidence" value="ECO:0007669"/>
    <property type="project" value="TreeGrafter"/>
</dbReference>
<keyword evidence="5" id="KW-0029">Amino-acid transport</keyword>
<dbReference type="Gene3D" id="3.40.50.300">
    <property type="entry name" value="P-loop containing nucleotide triphosphate hydrolases"/>
    <property type="match status" value="1"/>
</dbReference>
<dbReference type="GO" id="GO:0005524">
    <property type="term" value="F:ATP binding"/>
    <property type="evidence" value="ECO:0007669"/>
    <property type="project" value="UniProtKB-KW"/>
</dbReference>
<evidence type="ECO:0000256" key="4">
    <source>
        <dbReference type="ARBA" id="ARBA00022840"/>
    </source>
</evidence>
<keyword evidence="2" id="KW-0813">Transport</keyword>
<dbReference type="SUPFAM" id="SSF52540">
    <property type="entry name" value="P-loop containing nucleoside triphosphate hydrolases"/>
    <property type="match status" value="1"/>
</dbReference>
<dbReference type="AlphaFoldDB" id="A0A5K7YUX6"/>
<dbReference type="OrthoDB" id="9780436at2"/>
<dbReference type="InterPro" id="IPR027417">
    <property type="entry name" value="P-loop_NTPase"/>
</dbReference>
<name>A0A5K7YUX6_9BACT</name>
<keyword evidence="4 7" id="KW-0067">ATP-binding</keyword>
<evidence type="ECO:0000259" key="6">
    <source>
        <dbReference type="PROSITE" id="PS50893"/>
    </source>
</evidence>
<dbReference type="PROSITE" id="PS50893">
    <property type="entry name" value="ABC_TRANSPORTER_2"/>
    <property type="match status" value="1"/>
</dbReference>
<dbReference type="EMBL" id="AP021874">
    <property type="protein sequence ID" value="BBO71829.1"/>
    <property type="molecule type" value="Genomic_DNA"/>
</dbReference>
<dbReference type="GO" id="GO:0015658">
    <property type="term" value="F:branched-chain amino acid transmembrane transporter activity"/>
    <property type="evidence" value="ECO:0007669"/>
    <property type="project" value="TreeGrafter"/>
</dbReference>
<dbReference type="PROSITE" id="PS00211">
    <property type="entry name" value="ABC_TRANSPORTER_1"/>
    <property type="match status" value="1"/>
</dbReference>
<evidence type="ECO:0000256" key="1">
    <source>
        <dbReference type="ARBA" id="ARBA00005417"/>
    </source>
</evidence>
<comment type="similarity">
    <text evidence="1">Belongs to the ABC transporter superfamily.</text>
</comment>
<proteinExistence type="inferred from homology"/>
<dbReference type="InterPro" id="IPR003439">
    <property type="entry name" value="ABC_transporter-like_ATP-bd"/>
</dbReference>
<dbReference type="Proteomes" id="UP000427906">
    <property type="component" value="Chromosome"/>
</dbReference>
<accession>A0A5K7YUX6</accession>
<dbReference type="CDD" id="cd03224">
    <property type="entry name" value="ABC_TM1139_LivF_branched"/>
    <property type="match status" value="1"/>
</dbReference>
<evidence type="ECO:0000256" key="5">
    <source>
        <dbReference type="ARBA" id="ARBA00022970"/>
    </source>
</evidence>
<organism evidence="7 8">
    <name type="scientific">Desulfosarcina alkanivorans</name>
    <dbReference type="NCBI Taxonomy" id="571177"/>
    <lineage>
        <taxon>Bacteria</taxon>
        <taxon>Pseudomonadati</taxon>
        <taxon>Thermodesulfobacteriota</taxon>
        <taxon>Desulfobacteria</taxon>
        <taxon>Desulfobacterales</taxon>
        <taxon>Desulfosarcinaceae</taxon>
        <taxon>Desulfosarcina</taxon>
    </lineage>
</organism>
<feature type="domain" description="ABC transporter" evidence="6">
    <location>
        <begin position="3"/>
        <end position="235"/>
    </location>
</feature>
<dbReference type="GO" id="GO:0016887">
    <property type="term" value="F:ATP hydrolysis activity"/>
    <property type="evidence" value="ECO:0007669"/>
    <property type="project" value="InterPro"/>
</dbReference>
<sequence>MLLEVKRLNAGYGFLQILRDVSLTVDTGEYVCLVGPNGAGKSTTLKTIAGLVTPMGGEIRFDGENIGGLPGNQVARRGISLVSEAMNLFVNMTVQENLAMGAYTIRDKKAQKDRLDFVYDLFPRLVERRNQLAGTMSGGERKMLAIGRGLMPNPKLLLVDEPSFGLAPLLTENVFQSLDTLVSQGVTIMLVEQNVTKTLAVTDRGYVLENGRIELSGKSSDLACDAHVRKVFLGV</sequence>
<reference evidence="7 8" key="1">
    <citation type="submission" date="2019-11" db="EMBL/GenBank/DDBJ databases">
        <title>Comparative genomics of hydrocarbon-degrading Desulfosarcina strains.</title>
        <authorList>
            <person name="Watanabe M."/>
            <person name="Kojima H."/>
            <person name="Fukui M."/>
        </authorList>
    </citation>
    <scope>NUCLEOTIDE SEQUENCE [LARGE SCALE GENOMIC DNA]</scope>
    <source>
        <strain evidence="7 8">PL12</strain>
    </source>
</reference>
<dbReference type="RefSeq" id="WP_155319609.1">
    <property type="nucleotide sequence ID" value="NZ_AP021874.1"/>
</dbReference>
<evidence type="ECO:0000256" key="3">
    <source>
        <dbReference type="ARBA" id="ARBA00022741"/>
    </source>
</evidence>
<dbReference type="InterPro" id="IPR017871">
    <property type="entry name" value="ABC_transporter-like_CS"/>
</dbReference>
<protein>
    <submittedName>
        <fullName evidence="7">ABC transporter ATP-binding protein</fullName>
    </submittedName>
</protein>
<evidence type="ECO:0000256" key="2">
    <source>
        <dbReference type="ARBA" id="ARBA00022448"/>
    </source>
</evidence>
<keyword evidence="3" id="KW-0547">Nucleotide-binding</keyword>
<gene>
    <name evidence="7" type="ORF">DSCA_57590</name>
</gene>
<dbReference type="Pfam" id="PF00005">
    <property type="entry name" value="ABC_tran"/>
    <property type="match status" value="1"/>
</dbReference>
<dbReference type="InterPro" id="IPR052156">
    <property type="entry name" value="BCAA_Transport_ATP-bd_LivF"/>
</dbReference>